<dbReference type="AlphaFoldDB" id="A0A2X2CEU0"/>
<keyword evidence="2" id="KW-0812">Transmembrane</keyword>
<feature type="compositionally biased region" description="Basic and acidic residues" evidence="1">
    <location>
        <begin position="1"/>
        <end position="13"/>
    </location>
</feature>
<dbReference type="Proteomes" id="UP000250443">
    <property type="component" value="Unassembled WGS sequence"/>
</dbReference>
<evidence type="ECO:0000313" key="4">
    <source>
        <dbReference type="Proteomes" id="UP000250443"/>
    </source>
</evidence>
<protein>
    <submittedName>
        <fullName evidence="3">Uncharacterized protein</fullName>
    </submittedName>
</protein>
<name>A0A2X2CEU0_PSELU</name>
<organism evidence="3 4">
    <name type="scientific">Pseudomonas luteola</name>
    <dbReference type="NCBI Taxonomy" id="47886"/>
    <lineage>
        <taxon>Bacteria</taxon>
        <taxon>Pseudomonadati</taxon>
        <taxon>Pseudomonadota</taxon>
        <taxon>Gammaproteobacteria</taxon>
        <taxon>Pseudomonadales</taxon>
        <taxon>Pseudomonadaceae</taxon>
        <taxon>Pseudomonas</taxon>
    </lineage>
</organism>
<accession>A0A2X2CEU0</accession>
<reference evidence="3 4" key="1">
    <citation type="submission" date="2018-06" db="EMBL/GenBank/DDBJ databases">
        <authorList>
            <consortium name="Pathogen Informatics"/>
            <person name="Doyle S."/>
        </authorList>
    </citation>
    <scope>NUCLEOTIDE SEQUENCE [LARGE SCALE GENOMIC DNA]</scope>
    <source>
        <strain evidence="3 4">NCTC11842</strain>
    </source>
</reference>
<sequence>MKEDKSPHTHLNTDEPEPPPSKAGCLWMTVGAIAFAFALFGGMIYLFTRGPSPQVEANERSTIEACHQRADAAAAGSGDRLSIQQACQEMEKQFIKKYGHAPNQ</sequence>
<evidence type="ECO:0000256" key="2">
    <source>
        <dbReference type="SAM" id="Phobius"/>
    </source>
</evidence>
<gene>
    <name evidence="3" type="ORF">NCTC11842_02026</name>
</gene>
<evidence type="ECO:0000313" key="3">
    <source>
        <dbReference type="EMBL" id="SPZ06108.1"/>
    </source>
</evidence>
<feature type="transmembrane region" description="Helical" evidence="2">
    <location>
        <begin position="26"/>
        <end position="47"/>
    </location>
</feature>
<keyword evidence="2" id="KW-1133">Transmembrane helix</keyword>
<keyword evidence="2" id="KW-0472">Membrane</keyword>
<evidence type="ECO:0000256" key="1">
    <source>
        <dbReference type="SAM" id="MobiDB-lite"/>
    </source>
</evidence>
<dbReference type="EMBL" id="UAUF01000011">
    <property type="protein sequence ID" value="SPZ06108.1"/>
    <property type="molecule type" value="Genomic_DNA"/>
</dbReference>
<dbReference type="RefSeq" id="WP_010798187.1">
    <property type="nucleotide sequence ID" value="NZ_CP069262.1"/>
</dbReference>
<feature type="region of interest" description="Disordered" evidence="1">
    <location>
        <begin position="1"/>
        <end position="23"/>
    </location>
</feature>
<proteinExistence type="predicted"/>